<reference evidence="1" key="1">
    <citation type="submission" date="2022-11" db="EMBL/GenBank/DDBJ databases">
        <title>beta-Carotene-producing bacterium, Jeongeuplla avenae sp. nov., alleviates the salt stress of Arabidopsis seedlings.</title>
        <authorList>
            <person name="Jiang L."/>
            <person name="Lee J."/>
        </authorList>
    </citation>
    <scope>NUCLEOTIDE SEQUENCE</scope>
    <source>
        <strain evidence="1">DY_R2A_6</strain>
    </source>
</reference>
<organism evidence="1 2">
    <name type="scientific">Antarcticirhabdus aurantiaca</name>
    <dbReference type="NCBI Taxonomy" id="2606717"/>
    <lineage>
        <taxon>Bacteria</taxon>
        <taxon>Pseudomonadati</taxon>
        <taxon>Pseudomonadota</taxon>
        <taxon>Alphaproteobacteria</taxon>
        <taxon>Hyphomicrobiales</taxon>
        <taxon>Aurantimonadaceae</taxon>
        <taxon>Antarcticirhabdus</taxon>
    </lineage>
</organism>
<dbReference type="Proteomes" id="UP001163223">
    <property type="component" value="Chromosome"/>
</dbReference>
<accession>A0ACD4NW65</accession>
<evidence type="ECO:0000313" key="1">
    <source>
        <dbReference type="EMBL" id="WAJ31231.1"/>
    </source>
</evidence>
<evidence type="ECO:0000313" key="2">
    <source>
        <dbReference type="Proteomes" id="UP001163223"/>
    </source>
</evidence>
<keyword evidence="2" id="KW-1185">Reference proteome</keyword>
<protein>
    <submittedName>
        <fullName evidence="1">Uncharacterized protein</fullName>
    </submittedName>
</protein>
<proteinExistence type="predicted"/>
<dbReference type="EMBL" id="CP113520">
    <property type="protein sequence ID" value="WAJ31231.1"/>
    <property type="molecule type" value="Genomic_DNA"/>
</dbReference>
<name>A0ACD4NW65_9HYPH</name>
<sequence length="172" mass="18222">MRQLFPHQAWPTDLSPWRPARTGGSDVFRVPARRRGRHGGNGHLSAWTMTPIRILLVVLFAISVVAGGMPSASTPPHGPPARSVASAANPAEIRAAEVVSAASEQASVSSGRSSGHEAVPRSHCDIHCPQLRVDASDEARERDWRIVDQAGSAASPMDGIEPPVPIGPPRSL</sequence>
<gene>
    <name evidence="1" type="ORF">OXU80_13945</name>
</gene>